<dbReference type="InterPro" id="IPR011250">
    <property type="entry name" value="OMP/PagP_B-barrel"/>
</dbReference>
<accession>A0A975GJ12</accession>
<evidence type="ECO:0008006" key="5">
    <source>
        <dbReference type="Google" id="ProtNLM"/>
    </source>
</evidence>
<dbReference type="EMBL" id="CP061799">
    <property type="protein sequence ID" value="QTA83127.1"/>
    <property type="molecule type" value="Genomic_DNA"/>
</dbReference>
<evidence type="ECO:0000256" key="1">
    <source>
        <dbReference type="SAM" id="MobiDB-lite"/>
    </source>
</evidence>
<feature type="signal peptide" evidence="2">
    <location>
        <begin position="1"/>
        <end position="21"/>
    </location>
</feature>
<sequence>MKNYCALIFLIFLFLPDISMAQRYHIDLDDQQPQPGKTESRDRYSNPNQNRYRNRYKLNSKYPEKRYASRENRSPVFSIELNGGQSTFEARVLSTWLIIPSTVSFGINGLTASDDFYFVSSDLTVGNKMIDQKLSLEIGIRGLGGNVEKGRNESTIGVLGFLVKAVYDIPDIEVTYTRYLDLEIHGEFCASPSPVSFGDTEQYFEMRTGLGINLTENKQNTILVGYRYIKADFDDGRFEWDKTYDAFYFGYRIKF</sequence>
<keyword evidence="4" id="KW-1185">Reference proteome</keyword>
<keyword evidence="2" id="KW-0732">Signal</keyword>
<dbReference type="Proteomes" id="UP000663720">
    <property type="component" value="Chromosome"/>
</dbReference>
<dbReference type="SUPFAM" id="SSF56925">
    <property type="entry name" value="OMPA-like"/>
    <property type="match status" value="1"/>
</dbReference>
<name>A0A975GJ12_9BACT</name>
<organism evidence="3 4">
    <name type="scientific">Desulfonema limicola</name>
    <dbReference type="NCBI Taxonomy" id="45656"/>
    <lineage>
        <taxon>Bacteria</taxon>
        <taxon>Pseudomonadati</taxon>
        <taxon>Thermodesulfobacteriota</taxon>
        <taxon>Desulfobacteria</taxon>
        <taxon>Desulfobacterales</taxon>
        <taxon>Desulfococcaceae</taxon>
        <taxon>Desulfonema</taxon>
    </lineage>
</organism>
<reference evidence="3" key="1">
    <citation type="journal article" date="2021" name="Microb. Physiol.">
        <title>Proteogenomic Insights into the Physiology of Marine, Sulfate-Reducing, Filamentous Desulfonema limicola and Desulfonema magnum.</title>
        <authorList>
            <person name="Schnaars V."/>
            <person name="Wohlbrand L."/>
            <person name="Scheve S."/>
            <person name="Hinrichs C."/>
            <person name="Reinhardt R."/>
            <person name="Rabus R."/>
        </authorList>
    </citation>
    <scope>NUCLEOTIDE SEQUENCE</scope>
    <source>
        <strain evidence="3">5ac10</strain>
    </source>
</reference>
<dbReference type="AlphaFoldDB" id="A0A975GJ12"/>
<dbReference type="RefSeq" id="WP_207688959.1">
    <property type="nucleotide sequence ID" value="NZ_CP061799.1"/>
</dbReference>
<proteinExistence type="predicted"/>
<evidence type="ECO:0000256" key="2">
    <source>
        <dbReference type="SAM" id="SignalP"/>
    </source>
</evidence>
<evidence type="ECO:0000313" key="4">
    <source>
        <dbReference type="Proteomes" id="UP000663720"/>
    </source>
</evidence>
<evidence type="ECO:0000313" key="3">
    <source>
        <dbReference type="EMBL" id="QTA83127.1"/>
    </source>
</evidence>
<dbReference type="KEGG" id="dli:dnl_55210"/>
<protein>
    <recommendedName>
        <fullName evidence="5">Outer membrane protein beta-barrel domain-containing protein</fullName>
    </recommendedName>
</protein>
<feature type="region of interest" description="Disordered" evidence="1">
    <location>
        <begin position="29"/>
        <end position="56"/>
    </location>
</feature>
<gene>
    <name evidence="3" type="ORF">dnl_55210</name>
</gene>
<feature type="chain" id="PRO_5037126340" description="Outer membrane protein beta-barrel domain-containing protein" evidence="2">
    <location>
        <begin position="22"/>
        <end position="255"/>
    </location>
</feature>